<feature type="region of interest" description="Disordered" evidence="3">
    <location>
        <begin position="1"/>
        <end position="25"/>
    </location>
</feature>
<dbReference type="PANTHER" id="PTHR33101:SF47">
    <property type="entry name" value="ROP GUANINE NUCLEOTIDE EXCHANGE FACTOR 2-RELATED"/>
    <property type="match status" value="1"/>
</dbReference>
<evidence type="ECO:0000259" key="4">
    <source>
        <dbReference type="PROSITE" id="PS51334"/>
    </source>
</evidence>
<name>A0A2G5D5L0_AQUCA</name>
<dbReference type="Gene3D" id="1.20.58.2010">
    <property type="entry name" value="PRONE domain, subdomain 1"/>
    <property type="match status" value="1"/>
</dbReference>
<evidence type="ECO:0000256" key="3">
    <source>
        <dbReference type="SAM" id="MobiDB-lite"/>
    </source>
</evidence>
<dbReference type="AlphaFoldDB" id="A0A2G5D5L0"/>
<protein>
    <recommendedName>
        <fullName evidence="4">PRONE domain-containing protein</fullName>
    </recommendedName>
</protein>
<dbReference type="InterPro" id="IPR005512">
    <property type="entry name" value="PRONE_dom"/>
</dbReference>
<organism evidence="5 6">
    <name type="scientific">Aquilegia coerulea</name>
    <name type="common">Rocky mountain columbine</name>
    <dbReference type="NCBI Taxonomy" id="218851"/>
    <lineage>
        <taxon>Eukaryota</taxon>
        <taxon>Viridiplantae</taxon>
        <taxon>Streptophyta</taxon>
        <taxon>Embryophyta</taxon>
        <taxon>Tracheophyta</taxon>
        <taxon>Spermatophyta</taxon>
        <taxon>Magnoliopsida</taxon>
        <taxon>Ranunculales</taxon>
        <taxon>Ranunculaceae</taxon>
        <taxon>Thalictroideae</taxon>
        <taxon>Aquilegia</taxon>
    </lineage>
</organism>
<keyword evidence="1 2" id="KW-0344">Guanine-nucleotide releasing factor</keyword>
<reference evidence="5 6" key="1">
    <citation type="submission" date="2017-09" db="EMBL/GenBank/DDBJ databases">
        <title>WGS assembly of Aquilegia coerulea Goldsmith.</title>
        <authorList>
            <person name="Hodges S."/>
            <person name="Kramer E."/>
            <person name="Nordborg M."/>
            <person name="Tomkins J."/>
            <person name="Borevitz J."/>
            <person name="Derieg N."/>
            <person name="Yan J."/>
            <person name="Mihaltcheva S."/>
            <person name="Hayes R.D."/>
            <person name="Rokhsar D."/>
        </authorList>
    </citation>
    <scope>NUCLEOTIDE SEQUENCE [LARGE SCALE GENOMIC DNA]</scope>
    <source>
        <strain evidence="6">cv. Goldsmith</strain>
    </source>
</reference>
<keyword evidence="6" id="KW-1185">Reference proteome</keyword>
<sequence>MEKLYHPSSSPGNQTDQSNVDTSGYSTLSGDESFAHCRTSSDISTLSEHTDETSCIDGSSPMRWSVSMSVAQSQTILSRLEMKQHTDAAEKEVFDQEAIDSDIEMMKERFSKLLLGEDMSGCGKGVCTAVAISNAITNLYATIFGQNLRLEPLPPEKMSKWRKEMGCLLSVCDYIVEFSPSFSQNLQNRTVEVMTSTPRSDIYMNLPALEKLDAMLMEILNSFRNTEFWYADQGSLSSI</sequence>
<dbReference type="Pfam" id="PF03759">
    <property type="entry name" value="PRONE"/>
    <property type="match status" value="1"/>
</dbReference>
<feature type="domain" description="PRONE" evidence="4">
    <location>
        <begin position="93"/>
        <end position="239"/>
    </location>
</feature>
<dbReference type="InterPro" id="IPR038937">
    <property type="entry name" value="RopGEF"/>
</dbReference>
<dbReference type="GO" id="GO:0005085">
    <property type="term" value="F:guanyl-nucleotide exchange factor activity"/>
    <property type="evidence" value="ECO:0007669"/>
    <property type="project" value="UniProtKB-UniRule"/>
</dbReference>
<feature type="compositionally biased region" description="Polar residues" evidence="3">
    <location>
        <begin position="7"/>
        <end position="25"/>
    </location>
</feature>
<gene>
    <name evidence="5" type="ORF">AQUCO_02800303v1</name>
</gene>
<dbReference type="EMBL" id="KZ305045">
    <property type="protein sequence ID" value="PIA38497.1"/>
    <property type="molecule type" value="Genomic_DNA"/>
</dbReference>
<dbReference type="Proteomes" id="UP000230069">
    <property type="component" value="Unassembled WGS sequence"/>
</dbReference>
<evidence type="ECO:0000313" key="5">
    <source>
        <dbReference type="EMBL" id="PIA38497.1"/>
    </source>
</evidence>
<accession>A0A2G5D5L0</accession>
<evidence type="ECO:0000313" key="6">
    <source>
        <dbReference type="Proteomes" id="UP000230069"/>
    </source>
</evidence>
<proteinExistence type="predicted"/>
<dbReference type="PANTHER" id="PTHR33101">
    <property type="entry name" value="ROP GUANINE NUCLEOTIDE EXCHANGE FACTOR 1"/>
    <property type="match status" value="1"/>
</dbReference>
<dbReference type="STRING" id="218851.A0A2G5D5L0"/>
<evidence type="ECO:0000256" key="1">
    <source>
        <dbReference type="ARBA" id="ARBA00022658"/>
    </source>
</evidence>
<dbReference type="PROSITE" id="PS51334">
    <property type="entry name" value="PRONE"/>
    <property type="match status" value="1"/>
</dbReference>
<evidence type="ECO:0000256" key="2">
    <source>
        <dbReference type="PROSITE-ProRule" id="PRU00663"/>
    </source>
</evidence>
<dbReference type="OrthoDB" id="1053009at2759"/>
<dbReference type="InParanoid" id="A0A2G5D5L0"/>